<sequence length="127" mass="13796">MNKIIRRNALVSTLLLLLGLTDYTLAESALPLTSQVSEGTKEGKIQVVEEIKIEAQAKNTASNPKLKDGTACSDEDLEEAEGPLFTEIPMAETIPCDTVNCNDLSAAQLHNDDYKKLQTAQTISCDK</sequence>
<name>A0A6S6U306_9BACT</name>
<evidence type="ECO:0008006" key="4">
    <source>
        <dbReference type="Google" id="ProtNLM"/>
    </source>
</evidence>
<feature type="chain" id="PRO_5027686855" description="Secreted protein" evidence="2">
    <location>
        <begin position="27"/>
        <end position="127"/>
    </location>
</feature>
<gene>
    <name evidence="3" type="ORF">HELGO_WM22185</name>
</gene>
<keyword evidence="2" id="KW-0732">Signal</keyword>
<feature type="signal peptide" evidence="2">
    <location>
        <begin position="1"/>
        <end position="26"/>
    </location>
</feature>
<dbReference type="AlphaFoldDB" id="A0A6S6U306"/>
<evidence type="ECO:0000256" key="2">
    <source>
        <dbReference type="SAM" id="SignalP"/>
    </source>
</evidence>
<feature type="region of interest" description="Disordered" evidence="1">
    <location>
        <begin position="58"/>
        <end position="78"/>
    </location>
</feature>
<evidence type="ECO:0000313" key="3">
    <source>
        <dbReference type="EMBL" id="CAA6823620.1"/>
    </source>
</evidence>
<reference evidence="3" key="1">
    <citation type="submission" date="2020-01" db="EMBL/GenBank/DDBJ databases">
        <authorList>
            <person name="Meier V. D."/>
            <person name="Meier V D."/>
        </authorList>
    </citation>
    <scope>NUCLEOTIDE SEQUENCE</scope>
    <source>
        <strain evidence="3">HLG_WM_MAG_02</strain>
    </source>
</reference>
<organism evidence="3">
    <name type="scientific">uncultured Sulfurovum sp</name>
    <dbReference type="NCBI Taxonomy" id="269237"/>
    <lineage>
        <taxon>Bacteria</taxon>
        <taxon>Pseudomonadati</taxon>
        <taxon>Campylobacterota</taxon>
        <taxon>Epsilonproteobacteria</taxon>
        <taxon>Campylobacterales</taxon>
        <taxon>Sulfurovaceae</taxon>
        <taxon>Sulfurovum</taxon>
        <taxon>environmental samples</taxon>
    </lineage>
</organism>
<accession>A0A6S6U306</accession>
<proteinExistence type="predicted"/>
<evidence type="ECO:0000256" key="1">
    <source>
        <dbReference type="SAM" id="MobiDB-lite"/>
    </source>
</evidence>
<protein>
    <recommendedName>
        <fullName evidence="4">Secreted protein</fullName>
    </recommendedName>
</protein>
<dbReference type="EMBL" id="CACVAZ010000166">
    <property type="protein sequence ID" value="CAA6823620.1"/>
    <property type="molecule type" value="Genomic_DNA"/>
</dbReference>